<evidence type="ECO:0000256" key="1">
    <source>
        <dbReference type="ARBA" id="ARBA00004141"/>
    </source>
</evidence>
<keyword evidence="3 6" id="KW-0812">Transmembrane</keyword>
<dbReference type="PANTHER" id="PTHR43229">
    <property type="entry name" value="NODULATION PROTEIN J"/>
    <property type="match status" value="1"/>
</dbReference>
<evidence type="ECO:0000256" key="4">
    <source>
        <dbReference type="ARBA" id="ARBA00022989"/>
    </source>
</evidence>
<evidence type="ECO:0000256" key="6">
    <source>
        <dbReference type="RuleBase" id="RU361157"/>
    </source>
</evidence>
<feature type="transmembrane region" description="Helical" evidence="6">
    <location>
        <begin position="225"/>
        <end position="243"/>
    </location>
</feature>
<dbReference type="GO" id="GO:0140359">
    <property type="term" value="F:ABC-type transporter activity"/>
    <property type="evidence" value="ECO:0007669"/>
    <property type="project" value="InterPro"/>
</dbReference>
<dbReference type="Pfam" id="PF01061">
    <property type="entry name" value="ABC2_membrane"/>
    <property type="match status" value="1"/>
</dbReference>
<protein>
    <recommendedName>
        <fullName evidence="6">Transport permease protein</fullName>
    </recommendedName>
</protein>
<name>A0A1T4PKX8_9GAMM</name>
<evidence type="ECO:0000259" key="7">
    <source>
        <dbReference type="PROSITE" id="PS51012"/>
    </source>
</evidence>
<dbReference type="EMBL" id="FUXP01000003">
    <property type="protein sequence ID" value="SJZ92215.1"/>
    <property type="molecule type" value="Genomic_DNA"/>
</dbReference>
<feature type="transmembrane region" description="Helical" evidence="6">
    <location>
        <begin position="172"/>
        <end position="190"/>
    </location>
</feature>
<dbReference type="GO" id="GO:0043190">
    <property type="term" value="C:ATP-binding cassette (ABC) transporter complex"/>
    <property type="evidence" value="ECO:0007669"/>
    <property type="project" value="InterPro"/>
</dbReference>
<feature type="transmembrane region" description="Helical" evidence="6">
    <location>
        <begin position="29"/>
        <end position="49"/>
    </location>
</feature>
<proteinExistence type="inferred from homology"/>
<gene>
    <name evidence="8" type="ORF">SAMN02745674_01261</name>
</gene>
<evidence type="ECO:0000256" key="3">
    <source>
        <dbReference type="ARBA" id="ARBA00022692"/>
    </source>
</evidence>
<feature type="transmembrane region" description="Helical" evidence="6">
    <location>
        <begin position="104"/>
        <end position="127"/>
    </location>
</feature>
<dbReference type="STRING" id="1122188.SAMN02745674_01261"/>
<dbReference type="InterPro" id="IPR051784">
    <property type="entry name" value="Nod_factor_ABC_transporter"/>
</dbReference>
<dbReference type="InterPro" id="IPR013525">
    <property type="entry name" value="ABC2_TM"/>
</dbReference>
<dbReference type="PANTHER" id="PTHR43229:SF3">
    <property type="entry name" value="ABC-TYPE MULTIDRUG TRANSPORT SYSTEM, PERMEASE COMPONENT"/>
    <property type="match status" value="1"/>
</dbReference>
<comment type="similarity">
    <text evidence="2 6">Belongs to the ABC-2 integral membrane protein family.</text>
</comment>
<dbReference type="InterPro" id="IPR000412">
    <property type="entry name" value="ABC_2_transport"/>
</dbReference>
<dbReference type="RefSeq" id="WP_078757857.1">
    <property type="nucleotide sequence ID" value="NZ_FUXP01000003.1"/>
</dbReference>
<keyword evidence="4 6" id="KW-1133">Transmembrane helix</keyword>
<keyword evidence="6" id="KW-1003">Cell membrane</keyword>
<feature type="transmembrane region" description="Helical" evidence="6">
    <location>
        <begin position="61"/>
        <end position="83"/>
    </location>
</feature>
<reference evidence="8 9" key="1">
    <citation type="submission" date="2017-02" db="EMBL/GenBank/DDBJ databases">
        <authorList>
            <person name="Peterson S.W."/>
        </authorList>
    </citation>
    <scope>NUCLEOTIDE SEQUENCE [LARGE SCALE GENOMIC DNA]</scope>
    <source>
        <strain evidence="8 9">DSM 21749</strain>
    </source>
</reference>
<evidence type="ECO:0000313" key="9">
    <source>
        <dbReference type="Proteomes" id="UP000190061"/>
    </source>
</evidence>
<accession>A0A1T4PKX8</accession>
<evidence type="ECO:0000313" key="8">
    <source>
        <dbReference type="EMBL" id="SJZ92215.1"/>
    </source>
</evidence>
<feature type="transmembrane region" description="Helical" evidence="6">
    <location>
        <begin position="139"/>
        <end position="160"/>
    </location>
</feature>
<dbReference type="AlphaFoldDB" id="A0A1T4PKX8"/>
<dbReference type="PROSITE" id="PS51012">
    <property type="entry name" value="ABC_TM2"/>
    <property type="match status" value="1"/>
</dbReference>
<dbReference type="InterPro" id="IPR047817">
    <property type="entry name" value="ABC2_TM_bact-type"/>
</dbReference>
<evidence type="ECO:0000256" key="5">
    <source>
        <dbReference type="ARBA" id="ARBA00023136"/>
    </source>
</evidence>
<dbReference type="Proteomes" id="UP000190061">
    <property type="component" value="Unassembled WGS sequence"/>
</dbReference>
<keyword evidence="6" id="KW-0813">Transport</keyword>
<feature type="domain" description="ABC transmembrane type-2" evidence="7">
    <location>
        <begin position="24"/>
        <end position="250"/>
    </location>
</feature>
<evidence type="ECO:0000256" key="2">
    <source>
        <dbReference type="ARBA" id="ARBA00007783"/>
    </source>
</evidence>
<sequence length="251" mass="26927">MAAQAWSPLRCYWLEAKHELLRLMRTPSFVLPTLLFPAVFYLLFAVLLAGSSGKGAAHYLLAGYGVFGIMGAALFGFGVTVASERERGLLRLKRALPMPQGAYLLAKMVTAMVFAVLISLILAALAVAFADIALSPRQWMLLLLVNVAGVLPFCALGLYIGSRVNASAAPAVVNLLYLPMGFLSGLWLPLQLLPDAIGWLAPVWPSYHLGELAQKVVGGGAGSPAWMHLGVLMVFTGVFFVLARARLARCD</sequence>
<keyword evidence="5 6" id="KW-0472">Membrane</keyword>
<dbReference type="PIRSF" id="PIRSF006648">
    <property type="entry name" value="DrrB"/>
    <property type="match status" value="1"/>
</dbReference>
<dbReference type="OrthoDB" id="9786643at2"/>
<organism evidence="8 9">
    <name type="scientific">Lysobacter spongiicola DSM 21749</name>
    <dbReference type="NCBI Taxonomy" id="1122188"/>
    <lineage>
        <taxon>Bacteria</taxon>
        <taxon>Pseudomonadati</taxon>
        <taxon>Pseudomonadota</taxon>
        <taxon>Gammaproteobacteria</taxon>
        <taxon>Lysobacterales</taxon>
        <taxon>Lysobacteraceae</taxon>
        <taxon>Novilysobacter</taxon>
    </lineage>
</organism>
<comment type="subcellular location">
    <subcellularLocation>
        <location evidence="6">Cell inner membrane</location>
        <topology evidence="6">Multi-pass membrane protein</topology>
    </subcellularLocation>
    <subcellularLocation>
        <location evidence="1">Membrane</location>
        <topology evidence="1">Multi-pass membrane protein</topology>
    </subcellularLocation>
</comment>
<keyword evidence="9" id="KW-1185">Reference proteome</keyword>